<comment type="caution">
    <text evidence="1">The sequence shown here is derived from an EMBL/GenBank/DDBJ whole genome shotgun (WGS) entry which is preliminary data.</text>
</comment>
<evidence type="ECO:0000313" key="2">
    <source>
        <dbReference type="Proteomes" id="UP000005388"/>
    </source>
</evidence>
<dbReference type="CDD" id="cd01745">
    <property type="entry name" value="GATase1_2"/>
    <property type="match status" value="1"/>
</dbReference>
<dbReference type="Proteomes" id="UP000005388">
    <property type="component" value="Unassembled WGS sequence"/>
</dbReference>
<name>G5KHT4_9STRE</name>
<dbReference type="Gene3D" id="3.40.50.880">
    <property type="match status" value="1"/>
</dbReference>
<accession>G5KHT4</accession>
<reference evidence="1 2" key="1">
    <citation type="journal article" date="2014" name="Int. J. Syst. Evol. Microbiol.">
        <title>Phylogenomics and the dynamic genome evolution of the genus Streptococcus.</title>
        <authorList>
            <consortium name="The Broad Institute Genome Sequencing Platform"/>
            <person name="Richards V.P."/>
            <person name="Palmer S.R."/>
            <person name="Pavinski Bitar P.D."/>
            <person name="Qin X."/>
            <person name="Weinstock G.M."/>
            <person name="Highlander S.K."/>
            <person name="Town C.D."/>
            <person name="Burne R.A."/>
            <person name="Stanhope M.J."/>
        </authorList>
    </citation>
    <scope>NUCLEOTIDE SEQUENCE [LARGE SCALE GENOMIC DNA]</scope>
    <source>
        <strain evidence="1 2">2285-97</strain>
    </source>
</reference>
<dbReference type="GO" id="GO:0005829">
    <property type="term" value="C:cytosol"/>
    <property type="evidence" value="ECO:0007669"/>
    <property type="project" value="TreeGrafter"/>
</dbReference>
<dbReference type="PANTHER" id="PTHR43235">
    <property type="entry name" value="GLUTAMINE AMIDOTRANSFERASE PB2B2.05-RELATED"/>
    <property type="match status" value="1"/>
</dbReference>
<dbReference type="PROSITE" id="PS51273">
    <property type="entry name" value="GATASE_TYPE_1"/>
    <property type="match status" value="1"/>
</dbReference>
<evidence type="ECO:0000313" key="1">
    <source>
        <dbReference type="EMBL" id="EHJ55665.1"/>
    </source>
</evidence>
<dbReference type="InterPro" id="IPR011697">
    <property type="entry name" value="Peptidase_C26"/>
</dbReference>
<dbReference type="PANTHER" id="PTHR43235:SF1">
    <property type="entry name" value="GLUTAMINE AMIDOTRANSFERASE PB2B2.05-RELATED"/>
    <property type="match status" value="1"/>
</dbReference>
<dbReference type="AlphaFoldDB" id="G5KHT4"/>
<dbReference type="InterPro" id="IPR044668">
    <property type="entry name" value="PuuD-like"/>
</dbReference>
<dbReference type="GO" id="GO:0033969">
    <property type="term" value="F:gamma-glutamyl-gamma-aminobutyrate hydrolase activity"/>
    <property type="evidence" value="ECO:0007669"/>
    <property type="project" value="TreeGrafter"/>
</dbReference>
<keyword evidence="2" id="KW-1185">Reference proteome</keyword>
<protein>
    <submittedName>
        <fullName evidence="1">Peptidase C26</fullName>
    </submittedName>
</protein>
<dbReference type="GO" id="GO:0006598">
    <property type="term" value="P:polyamine catabolic process"/>
    <property type="evidence" value="ECO:0007669"/>
    <property type="project" value="TreeGrafter"/>
</dbReference>
<proteinExistence type="predicted"/>
<gene>
    <name evidence="1" type="ORF">STRUR_1519</name>
</gene>
<dbReference type="EMBL" id="AEUZ02000001">
    <property type="protein sequence ID" value="EHJ55665.1"/>
    <property type="molecule type" value="Genomic_DNA"/>
</dbReference>
<dbReference type="InterPro" id="IPR029062">
    <property type="entry name" value="Class_I_gatase-like"/>
</dbReference>
<dbReference type="SUPFAM" id="SSF52317">
    <property type="entry name" value="Class I glutamine amidotransferase-like"/>
    <property type="match status" value="1"/>
</dbReference>
<dbReference type="STRING" id="764291.STRUR_1519"/>
<dbReference type="Pfam" id="PF07722">
    <property type="entry name" value="Peptidase_C26"/>
    <property type="match status" value="1"/>
</dbReference>
<sequence length="240" mass="27308">MKQVIGITENESQQNDLTFLESRVKRTFASKIFSDVIIDAGGLPFVLPISDQSLVRDYVSRIDKLLITGGQNVELRYYGKAKEIISSDYHENRDQFEIALIKEAIKQKKTIFGICRGLQIINVTLGGTIKQEVKGHWQREANDVACHDISIKKDSILASFYGHKTRVNSFHRQAIDSLAPELEWISRDSEYGIIEAVEGKDLPILGVQWHPELTLQKKIKLIKHYFILLLINLGSKKTSE</sequence>
<dbReference type="eggNOG" id="COG2071">
    <property type="taxonomic scope" value="Bacteria"/>
</dbReference>
<organism evidence="1 2">
    <name type="scientific">Streptococcus urinalis 2285-97</name>
    <dbReference type="NCBI Taxonomy" id="764291"/>
    <lineage>
        <taxon>Bacteria</taxon>
        <taxon>Bacillati</taxon>
        <taxon>Bacillota</taxon>
        <taxon>Bacilli</taxon>
        <taxon>Lactobacillales</taxon>
        <taxon>Streptococcaceae</taxon>
        <taxon>Streptococcus</taxon>
    </lineage>
</organism>
<dbReference type="RefSeq" id="WP_006738458.1">
    <property type="nucleotide sequence ID" value="NZ_AEUZ02000001.1"/>
</dbReference>